<dbReference type="EMBL" id="CADEPM010000008">
    <property type="protein sequence ID" value="CAB3409501.1"/>
    <property type="molecule type" value="Genomic_DNA"/>
</dbReference>
<evidence type="ECO:0000313" key="4">
    <source>
        <dbReference type="Proteomes" id="UP000494206"/>
    </source>
</evidence>
<protein>
    <recommendedName>
        <fullName evidence="2">SXP/RAL-2 family protein Ani s 5-like cation-binding domain-containing protein</fullName>
    </recommendedName>
</protein>
<dbReference type="AlphaFoldDB" id="A0A8S1F0I3"/>
<proteinExistence type="predicted"/>
<feature type="signal peptide" evidence="1">
    <location>
        <begin position="1"/>
        <end position="18"/>
    </location>
</feature>
<comment type="caution">
    <text evidence="3">The sequence shown here is derived from an EMBL/GenBank/DDBJ whole genome shotgun (WGS) entry which is preliminary data.</text>
</comment>
<dbReference type="InterPro" id="IPR003677">
    <property type="entry name" value="ANIS5_cation-bd"/>
</dbReference>
<evidence type="ECO:0000256" key="1">
    <source>
        <dbReference type="SAM" id="SignalP"/>
    </source>
</evidence>
<feature type="domain" description="SXP/RAL-2 family protein Ani s 5-like cation-binding" evidence="2">
    <location>
        <begin position="39"/>
        <end position="141"/>
    </location>
</feature>
<keyword evidence="4" id="KW-1185">Reference proteome</keyword>
<reference evidence="3 4" key="1">
    <citation type="submission" date="2020-04" db="EMBL/GenBank/DDBJ databases">
        <authorList>
            <person name="Laetsch R D."/>
            <person name="Stevens L."/>
            <person name="Kumar S."/>
            <person name="Blaxter L. M."/>
        </authorList>
    </citation>
    <scope>NUCLEOTIDE SEQUENCE [LARGE SCALE GENOMIC DNA]</scope>
</reference>
<gene>
    <name evidence="3" type="ORF">CBOVIS_LOCUS11147</name>
</gene>
<sequence length="172" mass="19145">MLNSNLIVLFGLIVAASAVPHFERKAAAAGDAAGAKENLEDYYKIIDDDKLTIGEVEEALKKLAIERGHKEALEKFMVKAAEAKAKIITDVDKFISNLSAVHKEVLSILDDKTKKFAERDQQFVDLSKKYPREVMVFQAIFGAAATPYGDLVSQRKGKAFFKKLVQKYAEHI</sequence>
<keyword evidence="1" id="KW-0732">Signal</keyword>
<dbReference type="Proteomes" id="UP000494206">
    <property type="component" value="Unassembled WGS sequence"/>
</dbReference>
<dbReference type="PANTHER" id="PTHR21593:SF36">
    <property type="entry name" value="DUF148 DOMAIN-CONTAINING PROTEIN-RELATED"/>
    <property type="match status" value="1"/>
</dbReference>
<accession>A0A8S1F0I3</accession>
<evidence type="ECO:0000313" key="3">
    <source>
        <dbReference type="EMBL" id="CAB3409501.1"/>
    </source>
</evidence>
<organism evidence="3 4">
    <name type="scientific">Caenorhabditis bovis</name>
    <dbReference type="NCBI Taxonomy" id="2654633"/>
    <lineage>
        <taxon>Eukaryota</taxon>
        <taxon>Metazoa</taxon>
        <taxon>Ecdysozoa</taxon>
        <taxon>Nematoda</taxon>
        <taxon>Chromadorea</taxon>
        <taxon>Rhabditida</taxon>
        <taxon>Rhabditina</taxon>
        <taxon>Rhabditomorpha</taxon>
        <taxon>Rhabditoidea</taxon>
        <taxon>Rhabditidae</taxon>
        <taxon>Peloderinae</taxon>
        <taxon>Caenorhabditis</taxon>
    </lineage>
</organism>
<name>A0A8S1F0I3_9PELO</name>
<evidence type="ECO:0000259" key="2">
    <source>
        <dbReference type="Pfam" id="PF02520"/>
    </source>
</evidence>
<dbReference type="InterPro" id="IPR052823">
    <property type="entry name" value="SXP/RAL-2_related"/>
</dbReference>
<feature type="chain" id="PRO_5035904508" description="SXP/RAL-2 family protein Ani s 5-like cation-binding domain-containing protein" evidence="1">
    <location>
        <begin position="19"/>
        <end position="172"/>
    </location>
</feature>
<dbReference type="PANTHER" id="PTHR21593">
    <property type="entry name" value="PRION-LIKE- Q/N-RICH -DOMAIN-BEARING PROTEIN PROTEIN"/>
    <property type="match status" value="1"/>
</dbReference>
<dbReference type="Pfam" id="PF02520">
    <property type="entry name" value="ANIS5_cation-bd"/>
    <property type="match status" value="1"/>
</dbReference>